<dbReference type="Pfam" id="PF07919">
    <property type="entry name" value="Gryzun"/>
    <property type="match status" value="1"/>
</dbReference>
<sequence length="404" mass="45473">MEIKPLNLRGQYYTNELIELAFDIVNEEDADAQVKLDIVVLGEDPPNFRVKVSDKDESRALADGDESKLLAIPLDVLKSSESNRVNIFLTPLERTSAYTLTLKAHYNLVTDPATPIVQTSEFHLDIASPFEANYDLFPSLHTDAWPSLFDYEGVQGFDNDSHASQQPRGLSQAWRLATHYASFASDDLKVTDLDIDVAPAHGVRCHVTKREKTPAEGILVSPSKIQDAEFEVVAQKSSLDDRNPVSLDVTFLIKWTRLGEEEVINRTILPVPRLNIFGSEPRVLASVSYTMNDPRLVLLQITIENPSNHFLTFGLTMDPSEEFAFSGSKQTTMHLLPLSRRSTVYRLLPLVEDAWVKETWIKPTLVVRDKYFQKVLRVIPTEGMKLDKDGFVVYVPGKQDVASQ</sequence>
<reference evidence="3" key="1">
    <citation type="journal article" date="2013" name="Genome Announc.">
        <title>Draft genome sequence of the ascomycete Phaeoacremonium aleophilum strain UCR-PA7, a causal agent of the esca disease complex in grapevines.</title>
        <authorList>
            <person name="Blanco-Ulate B."/>
            <person name="Rolshausen P."/>
            <person name="Cantu D."/>
        </authorList>
    </citation>
    <scope>NUCLEOTIDE SEQUENCE [LARGE SCALE GENOMIC DNA]</scope>
    <source>
        <strain evidence="3">UCR-PA7</strain>
    </source>
</reference>
<accession>R8BKB6</accession>
<dbReference type="eggNOG" id="KOG4386">
    <property type="taxonomic scope" value="Eukaryota"/>
</dbReference>
<keyword evidence="3" id="KW-1185">Reference proteome</keyword>
<dbReference type="KEGG" id="tmn:UCRPA7_4678"/>
<dbReference type="RefSeq" id="XP_007915420.1">
    <property type="nucleotide sequence ID" value="XM_007917229.1"/>
</dbReference>
<dbReference type="AlphaFoldDB" id="R8BKB6"/>
<name>R8BKB6_PHAM7</name>
<dbReference type="EMBL" id="KB933129">
    <property type="protein sequence ID" value="EON99765.1"/>
    <property type="molecule type" value="Genomic_DNA"/>
</dbReference>
<evidence type="ECO:0000313" key="2">
    <source>
        <dbReference type="EMBL" id="EON99765.1"/>
    </source>
</evidence>
<dbReference type="OrthoDB" id="6278596at2759"/>
<dbReference type="HOGENOM" id="CLU_702176_0_0_1"/>
<evidence type="ECO:0000259" key="1">
    <source>
        <dbReference type="Pfam" id="PF07919"/>
    </source>
</evidence>
<feature type="domain" description="Gryzun putative trafficking through Golgi" evidence="1">
    <location>
        <begin position="1"/>
        <end position="396"/>
    </location>
</feature>
<evidence type="ECO:0000313" key="3">
    <source>
        <dbReference type="Proteomes" id="UP000014074"/>
    </source>
</evidence>
<protein>
    <submittedName>
        <fullName evidence="2">Putative trafficking protein particle complex subunit 11 protein</fullName>
    </submittedName>
</protein>
<dbReference type="InterPro" id="IPR012880">
    <property type="entry name" value="Gryzun"/>
</dbReference>
<gene>
    <name evidence="2" type="ORF">UCRPA7_4678</name>
</gene>
<dbReference type="Proteomes" id="UP000014074">
    <property type="component" value="Unassembled WGS sequence"/>
</dbReference>
<organism evidence="2 3">
    <name type="scientific">Phaeoacremonium minimum (strain UCR-PA7)</name>
    <name type="common">Esca disease fungus</name>
    <name type="synonym">Togninia minima</name>
    <dbReference type="NCBI Taxonomy" id="1286976"/>
    <lineage>
        <taxon>Eukaryota</taxon>
        <taxon>Fungi</taxon>
        <taxon>Dikarya</taxon>
        <taxon>Ascomycota</taxon>
        <taxon>Pezizomycotina</taxon>
        <taxon>Sordariomycetes</taxon>
        <taxon>Sordariomycetidae</taxon>
        <taxon>Togniniales</taxon>
        <taxon>Togniniaceae</taxon>
        <taxon>Phaeoacremonium</taxon>
    </lineage>
</organism>
<dbReference type="PANTHER" id="PTHR14374:SF0">
    <property type="entry name" value="TRAFFICKING PROTEIN PARTICLE COMPLEX SUBUNIT 11"/>
    <property type="match status" value="1"/>
</dbReference>
<dbReference type="GeneID" id="19325152"/>
<dbReference type="PANTHER" id="PTHR14374">
    <property type="entry name" value="FOIE GRAS"/>
    <property type="match status" value="1"/>
</dbReference>
<proteinExistence type="predicted"/>